<keyword evidence="7" id="KW-0443">Lipid metabolism</keyword>
<evidence type="ECO:0000256" key="3">
    <source>
        <dbReference type="ARBA" id="ARBA00022516"/>
    </source>
</evidence>
<dbReference type="InterPro" id="IPR043130">
    <property type="entry name" value="CDP-OH_PTrfase_TM_dom"/>
</dbReference>
<dbReference type="Pfam" id="PF01066">
    <property type="entry name" value="CDP-OH_P_transf"/>
    <property type="match status" value="1"/>
</dbReference>
<dbReference type="PANTHER" id="PTHR14269">
    <property type="entry name" value="CDP-DIACYLGLYCEROL--GLYCEROL-3-PHOSPHATE 3-PHOSPHATIDYLTRANSFERASE-RELATED"/>
    <property type="match status" value="1"/>
</dbReference>
<comment type="similarity">
    <text evidence="2 11">Belongs to the CDP-alcohol phosphatidyltransferase class-I family.</text>
</comment>
<sequence length="218" mass="23732">MAPTPGERAPTKLVEQVGDALSDRWLTIPNALSILRLLGVPVFLWLVLVHQDLWAILVLVFSGLTDWLDGKLARWLDQMSKLGALLDPAADRLYQLVTITAFAVRGIIPWWVFAVLVARDVLVAACIWVLGRAGYAPPEVNYVGKAATFCLMYAFPMLLVGQFHNGFADFVRPVAAAFSVWGGVLFVFSGLLYTVQTRAALRARSTMSPGTGAAEGLS</sequence>
<evidence type="ECO:0000256" key="11">
    <source>
        <dbReference type="RuleBase" id="RU003750"/>
    </source>
</evidence>
<keyword evidence="4 11" id="KW-0808">Transferase</keyword>
<accession>A0A4R6S061</accession>
<protein>
    <submittedName>
        <fullName evidence="13">Cardiolipin synthase</fullName>
    </submittedName>
</protein>
<feature type="transmembrane region" description="Helical" evidence="12">
    <location>
        <begin position="175"/>
        <end position="195"/>
    </location>
</feature>
<evidence type="ECO:0000313" key="13">
    <source>
        <dbReference type="EMBL" id="TDP91955.1"/>
    </source>
</evidence>
<keyword evidence="14" id="KW-1185">Reference proteome</keyword>
<gene>
    <name evidence="13" type="ORF">EV186_108166</name>
</gene>
<evidence type="ECO:0000256" key="8">
    <source>
        <dbReference type="ARBA" id="ARBA00023136"/>
    </source>
</evidence>
<organism evidence="13 14">
    <name type="scientific">Labedaea rhizosphaerae</name>
    <dbReference type="NCBI Taxonomy" id="598644"/>
    <lineage>
        <taxon>Bacteria</taxon>
        <taxon>Bacillati</taxon>
        <taxon>Actinomycetota</taxon>
        <taxon>Actinomycetes</taxon>
        <taxon>Pseudonocardiales</taxon>
        <taxon>Pseudonocardiaceae</taxon>
        <taxon>Labedaea</taxon>
    </lineage>
</organism>
<keyword evidence="10" id="KW-1208">Phospholipid metabolism</keyword>
<comment type="subcellular location">
    <subcellularLocation>
        <location evidence="1">Membrane</location>
        <topology evidence="1">Multi-pass membrane protein</topology>
    </subcellularLocation>
</comment>
<evidence type="ECO:0000256" key="12">
    <source>
        <dbReference type="SAM" id="Phobius"/>
    </source>
</evidence>
<dbReference type="UniPathway" id="UPA00085"/>
<evidence type="ECO:0000256" key="7">
    <source>
        <dbReference type="ARBA" id="ARBA00023098"/>
    </source>
</evidence>
<feature type="transmembrane region" description="Helical" evidence="12">
    <location>
        <begin position="142"/>
        <end position="163"/>
    </location>
</feature>
<keyword evidence="6 12" id="KW-1133">Transmembrane helix</keyword>
<evidence type="ECO:0000256" key="9">
    <source>
        <dbReference type="ARBA" id="ARBA00023209"/>
    </source>
</evidence>
<feature type="transmembrane region" description="Helical" evidence="12">
    <location>
        <begin position="42"/>
        <end position="64"/>
    </location>
</feature>
<proteinExistence type="inferred from homology"/>
<evidence type="ECO:0000313" key="14">
    <source>
        <dbReference type="Proteomes" id="UP000295444"/>
    </source>
</evidence>
<dbReference type="GO" id="GO:0008444">
    <property type="term" value="F:CDP-diacylglycerol-glycerol-3-phosphate 3-phosphatidyltransferase activity"/>
    <property type="evidence" value="ECO:0007669"/>
    <property type="project" value="InterPro"/>
</dbReference>
<dbReference type="GO" id="GO:0016020">
    <property type="term" value="C:membrane"/>
    <property type="evidence" value="ECO:0007669"/>
    <property type="project" value="UniProtKB-SubCell"/>
</dbReference>
<feature type="transmembrane region" description="Helical" evidence="12">
    <location>
        <begin position="110"/>
        <end position="130"/>
    </location>
</feature>
<keyword evidence="5 12" id="KW-0812">Transmembrane</keyword>
<dbReference type="Gene3D" id="1.20.120.1760">
    <property type="match status" value="1"/>
</dbReference>
<dbReference type="PIRSF" id="PIRSF000847">
    <property type="entry name" value="Phos_ph_gly_syn"/>
    <property type="match status" value="1"/>
</dbReference>
<comment type="caution">
    <text evidence="13">The sequence shown here is derived from an EMBL/GenBank/DDBJ whole genome shotgun (WGS) entry which is preliminary data.</text>
</comment>
<dbReference type="EMBL" id="SNXZ01000008">
    <property type="protein sequence ID" value="TDP91955.1"/>
    <property type="molecule type" value="Genomic_DNA"/>
</dbReference>
<evidence type="ECO:0000256" key="1">
    <source>
        <dbReference type="ARBA" id="ARBA00004141"/>
    </source>
</evidence>
<evidence type="ECO:0000256" key="4">
    <source>
        <dbReference type="ARBA" id="ARBA00022679"/>
    </source>
</evidence>
<reference evidence="13 14" key="1">
    <citation type="submission" date="2019-03" db="EMBL/GenBank/DDBJ databases">
        <title>Genomic Encyclopedia of Type Strains, Phase IV (KMG-IV): sequencing the most valuable type-strain genomes for metagenomic binning, comparative biology and taxonomic classification.</title>
        <authorList>
            <person name="Goeker M."/>
        </authorList>
    </citation>
    <scope>NUCLEOTIDE SEQUENCE [LARGE SCALE GENOMIC DNA]</scope>
    <source>
        <strain evidence="13 14">DSM 45361</strain>
    </source>
</reference>
<dbReference type="AlphaFoldDB" id="A0A4R6S061"/>
<evidence type="ECO:0000256" key="6">
    <source>
        <dbReference type="ARBA" id="ARBA00022989"/>
    </source>
</evidence>
<dbReference type="Proteomes" id="UP000295444">
    <property type="component" value="Unassembled WGS sequence"/>
</dbReference>
<dbReference type="PANTHER" id="PTHR14269:SF62">
    <property type="entry name" value="CDP-DIACYLGLYCEROL--GLYCEROL-3-PHOSPHATE 3-PHOSPHATIDYLTRANSFERASE 1, CHLOROPLASTIC"/>
    <property type="match status" value="1"/>
</dbReference>
<dbReference type="PROSITE" id="PS00379">
    <property type="entry name" value="CDP_ALCOHOL_P_TRANSF"/>
    <property type="match status" value="1"/>
</dbReference>
<dbReference type="InterPro" id="IPR000462">
    <property type="entry name" value="CDP-OH_P_trans"/>
</dbReference>
<dbReference type="GO" id="GO:0046474">
    <property type="term" value="P:glycerophospholipid biosynthetic process"/>
    <property type="evidence" value="ECO:0007669"/>
    <property type="project" value="TreeGrafter"/>
</dbReference>
<dbReference type="InterPro" id="IPR050324">
    <property type="entry name" value="CDP-alcohol_PTase-I"/>
</dbReference>
<keyword evidence="9" id="KW-0594">Phospholipid biosynthesis</keyword>
<keyword evidence="3" id="KW-0444">Lipid biosynthesis</keyword>
<dbReference type="InterPro" id="IPR048254">
    <property type="entry name" value="CDP_ALCOHOL_P_TRANSF_CS"/>
</dbReference>
<keyword evidence="8 12" id="KW-0472">Membrane</keyword>
<evidence type="ECO:0000256" key="5">
    <source>
        <dbReference type="ARBA" id="ARBA00022692"/>
    </source>
</evidence>
<dbReference type="InterPro" id="IPR004570">
    <property type="entry name" value="Phosphatidylglycerol_P_synth"/>
</dbReference>
<evidence type="ECO:0000256" key="10">
    <source>
        <dbReference type="ARBA" id="ARBA00023264"/>
    </source>
</evidence>
<name>A0A4R6S061_LABRH</name>
<evidence type="ECO:0000256" key="2">
    <source>
        <dbReference type="ARBA" id="ARBA00010441"/>
    </source>
</evidence>